<name>A0A4Q0XZJ1_9BACT</name>
<feature type="transmembrane region" description="Helical" evidence="7">
    <location>
        <begin position="121"/>
        <end position="140"/>
    </location>
</feature>
<dbReference type="STRING" id="877500.GCA_000935065_03371"/>
<dbReference type="Gene3D" id="1.20.120.1220">
    <property type="match status" value="1"/>
</dbReference>
<evidence type="ECO:0000256" key="1">
    <source>
        <dbReference type="ARBA" id="ARBA00004651"/>
    </source>
</evidence>
<dbReference type="Proteomes" id="UP000290191">
    <property type="component" value="Unassembled WGS sequence"/>
</dbReference>
<evidence type="ECO:0000256" key="2">
    <source>
        <dbReference type="ARBA" id="ARBA00005801"/>
    </source>
</evidence>
<feature type="transmembrane region" description="Helical" evidence="7">
    <location>
        <begin position="228"/>
        <end position="246"/>
    </location>
</feature>
<organism evidence="10 11">
    <name type="scientific">Halarcobacter anaerophilus</name>
    <dbReference type="NCBI Taxonomy" id="877500"/>
    <lineage>
        <taxon>Bacteria</taxon>
        <taxon>Pseudomonadati</taxon>
        <taxon>Campylobacterota</taxon>
        <taxon>Epsilonproteobacteria</taxon>
        <taxon>Campylobacterales</taxon>
        <taxon>Arcobacteraceae</taxon>
        <taxon>Halarcobacter</taxon>
    </lineage>
</organism>
<dbReference type="PANTHER" id="PTHR30487">
    <property type="entry name" value="TYPE 4 PREPILIN-LIKE PROTEINS LEADER PEPTIDE-PROCESSING ENZYME"/>
    <property type="match status" value="1"/>
</dbReference>
<comment type="subcellular location">
    <subcellularLocation>
        <location evidence="1">Cell membrane</location>
        <topology evidence="1">Multi-pass membrane protein</topology>
    </subcellularLocation>
</comment>
<evidence type="ECO:0000313" key="10">
    <source>
        <dbReference type="EMBL" id="RXJ62224.1"/>
    </source>
</evidence>
<evidence type="ECO:0000256" key="4">
    <source>
        <dbReference type="ARBA" id="ARBA00022692"/>
    </source>
</evidence>
<reference evidence="10 11" key="1">
    <citation type="submission" date="2017-10" db="EMBL/GenBank/DDBJ databases">
        <title>Genomics of the genus Arcobacter.</title>
        <authorList>
            <person name="Perez-Cataluna A."/>
            <person name="Figueras M.J."/>
        </authorList>
    </citation>
    <scope>NUCLEOTIDE SEQUENCE [LARGE SCALE GENOMIC DNA]</scope>
    <source>
        <strain evidence="10 11">DSM 24636</strain>
    </source>
</reference>
<feature type="transmembrane region" description="Helical" evidence="7">
    <location>
        <begin position="96"/>
        <end position="114"/>
    </location>
</feature>
<feature type="domain" description="Prepilin peptidase A24 N-terminal" evidence="9">
    <location>
        <begin position="7"/>
        <end position="90"/>
    </location>
</feature>
<evidence type="ECO:0000256" key="6">
    <source>
        <dbReference type="ARBA" id="ARBA00023136"/>
    </source>
</evidence>
<dbReference type="InterPro" id="IPR010627">
    <property type="entry name" value="Prepilin_pept_A24_N"/>
</dbReference>
<dbReference type="OrthoDB" id="9789291at2"/>
<dbReference type="GO" id="GO:0006465">
    <property type="term" value="P:signal peptide processing"/>
    <property type="evidence" value="ECO:0007669"/>
    <property type="project" value="TreeGrafter"/>
</dbReference>
<dbReference type="InterPro" id="IPR000045">
    <property type="entry name" value="Prepilin_IV_endopep_pep"/>
</dbReference>
<evidence type="ECO:0000256" key="3">
    <source>
        <dbReference type="ARBA" id="ARBA00022475"/>
    </source>
</evidence>
<keyword evidence="6 7" id="KW-0472">Membrane</keyword>
<feature type="transmembrane region" description="Helical" evidence="7">
    <location>
        <begin position="188"/>
        <end position="216"/>
    </location>
</feature>
<dbReference type="InterPro" id="IPR050882">
    <property type="entry name" value="Prepilin_peptidase/N-MTase"/>
</dbReference>
<dbReference type="GO" id="GO:0004190">
    <property type="term" value="F:aspartic-type endopeptidase activity"/>
    <property type="evidence" value="ECO:0007669"/>
    <property type="project" value="InterPro"/>
</dbReference>
<evidence type="ECO:0000313" key="11">
    <source>
        <dbReference type="Proteomes" id="UP000290191"/>
    </source>
</evidence>
<comment type="caution">
    <text evidence="10">The sequence shown here is derived from an EMBL/GenBank/DDBJ whole genome shotgun (WGS) entry which is preliminary data.</text>
</comment>
<gene>
    <name evidence="10" type="ORF">CRV06_10695</name>
</gene>
<feature type="transmembrane region" description="Helical" evidence="7">
    <location>
        <begin position="6"/>
        <end position="23"/>
    </location>
</feature>
<dbReference type="PANTHER" id="PTHR30487:SF0">
    <property type="entry name" value="PREPILIN LEADER PEPTIDASE_N-METHYLTRANSFERASE-RELATED"/>
    <property type="match status" value="1"/>
</dbReference>
<protein>
    <submittedName>
        <fullName evidence="10">Prepilin peptidase</fullName>
    </submittedName>
</protein>
<evidence type="ECO:0000256" key="5">
    <source>
        <dbReference type="ARBA" id="ARBA00022989"/>
    </source>
</evidence>
<sequence>MELFSFIFGAVFGSFLNVLIIRLPQKKSVVFPRSSCMNCNHIIAWYYNIPLLSYLFLRGKCAYCNEKISILYFIVELLSAILTLALYLKFSLSLEFLYAVLFFYLLIVLSFIDFKYKAVPDYLLLLSLIFSFFVSDFSLIESLNNAFIISGAFVLLNFLISFYIQNIKSKILKDESLKTQEALGEGDIPVLAAIGVVLGLKGALAAVFLAALFAIIPSIYYNFKKKDIQTPFIPYLVIGFIIEYFLDISKVFN</sequence>
<keyword evidence="3" id="KW-1003">Cell membrane</keyword>
<proteinExistence type="inferred from homology"/>
<feature type="transmembrane region" description="Helical" evidence="7">
    <location>
        <begin position="70"/>
        <end position="90"/>
    </location>
</feature>
<keyword evidence="11" id="KW-1185">Reference proteome</keyword>
<feature type="transmembrane region" description="Helical" evidence="7">
    <location>
        <begin position="146"/>
        <end position="167"/>
    </location>
</feature>
<dbReference type="EMBL" id="PDKO01000009">
    <property type="protein sequence ID" value="RXJ62224.1"/>
    <property type="molecule type" value="Genomic_DNA"/>
</dbReference>
<keyword evidence="4 7" id="KW-0812">Transmembrane</keyword>
<evidence type="ECO:0000259" key="8">
    <source>
        <dbReference type="Pfam" id="PF01478"/>
    </source>
</evidence>
<keyword evidence="5 7" id="KW-1133">Transmembrane helix</keyword>
<accession>A0A4Q0XZJ1</accession>
<dbReference type="AlphaFoldDB" id="A0A4Q0XZJ1"/>
<comment type="similarity">
    <text evidence="2">Belongs to the peptidase A24 family.</text>
</comment>
<feature type="domain" description="Prepilin type IV endopeptidase peptidase" evidence="8">
    <location>
        <begin position="101"/>
        <end position="217"/>
    </location>
</feature>
<evidence type="ECO:0000256" key="7">
    <source>
        <dbReference type="SAM" id="Phobius"/>
    </source>
</evidence>
<dbReference type="Pfam" id="PF06750">
    <property type="entry name" value="A24_N_bact"/>
    <property type="match status" value="1"/>
</dbReference>
<evidence type="ECO:0000259" key="9">
    <source>
        <dbReference type="Pfam" id="PF06750"/>
    </source>
</evidence>
<dbReference type="Pfam" id="PF01478">
    <property type="entry name" value="Peptidase_A24"/>
    <property type="match status" value="1"/>
</dbReference>
<dbReference type="GO" id="GO:0005886">
    <property type="term" value="C:plasma membrane"/>
    <property type="evidence" value="ECO:0007669"/>
    <property type="project" value="UniProtKB-SubCell"/>
</dbReference>